<dbReference type="InterPro" id="IPR050135">
    <property type="entry name" value="dGTPase-like"/>
</dbReference>
<dbReference type="AlphaFoldDB" id="A0A1M2V402"/>
<dbReference type="CDD" id="cd00077">
    <property type="entry name" value="HDc"/>
    <property type="match status" value="1"/>
</dbReference>
<dbReference type="GO" id="GO:0006203">
    <property type="term" value="P:dGTP catabolic process"/>
    <property type="evidence" value="ECO:0007669"/>
    <property type="project" value="TreeGrafter"/>
</dbReference>
<dbReference type="GO" id="GO:0005634">
    <property type="term" value="C:nucleus"/>
    <property type="evidence" value="ECO:0007669"/>
    <property type="project" value="TreeGrafter"/>
</dbReference>
<dbReference type="STRING" id="154538.A0A1M2V402"/>
<feature type="compositionally biased region" description="Basic and acidic residues" evidence="1">
    <location>
        <begin position="509"/>
        <end position="524"/>
    </location>
</feature>
<dbReference type="PANTHER" id="PTHR11373:SF4">
    <property type="entry name" value="DEOXYNUCLEOSIDE TRIPHOSPHATE TRIPHOSPHOHYDROLASE SAMHD1"/>
    <property type="match status" value="1"/>
</dbReference>
<feature type="region of interest" description="Disordered" evidence="1">
    <location>
        <begin position="555"/>
        <end position="578"/>
    </location>
</feature>
<evidence type="ECO:0000256" key="1">
    <source>
        <dbReference type="SAM" id="MobiDB-lite"/>
    </source>
</evidence>
<proteinExistence type="predicted"/>
<dbReference type="PANTHER" id="PTHR11373">
    <property type="entry name" value="DEOXYNUCLEOSIDE TRIPHOSPHATE TRIPHOSPHOHYDROLASE"/>
    <property type="match status" value="1"/>
</dbReference>
<feature type="region of interest" description="Disordered" evidence="1">
    <location>
        <begin position="492"/>
        <end position="542"/>
    </location>
</feature>
<dbReference type="OrthoDB" id="9991235at2759"/>
<evidence type="ECO:0000313" key="3">
    <source>
        <dbReference type="Proteomes" id="UP000184267"/>
    </source>
</evidence>
<protein>
    <submittedName>
        <fullName evidence="2">Deoxynucleoside triphosphate triphosphohydrolase SAMHD1-like protein</fullName>
    </submittedName>
</protein>
<dbReference type="Gene3D" id="3.30.70.2760">
    <property type="match status" value="1"/>
</dbReference>
<dbReference type="GO" id="GO:0008832">
    <property type="term" value="F:dGTPase activity"/>
    <property type="evidence" value="ECO:0007669"/>
    <property type="project" value="TreeGrafter"/>
</dbReference>
<reference evidence="2 3" key="1">
    <citation type="submission" date="2016-10" db="EMBL/GenBank/DDBJ databases">
        <title>Genome sequence of the basidiomycete white-rot fungus Trametes pubescens.</title>
        <authorList>
            <person name="Makela M.R."/>
            <person name="Granchi Z."/>
            <person name="Peng M."/>
            <person name="De Vries R.P."/>
            <person name="Grigoriev I."/>
            <person name="Riley R."/>
            <person name="Hilden K."/>
        </authorList>
    </citation>
    <scope>NUCLEOTIDE SEQUENCE [LARGE SCALE GENOMIC DNA]</scope>
    <source>
        <strain evidence="2 3">FBCC735</strain>
    </source>
</reference>
<organism evidence="2 3">
    <name type="scientific">Trametes pubescens</name>
    <name type="common">White-rot fungus</name>
    <dbReference type="NCBI Taxonomy" id="154538"/>
    <lineage>
        <taxon>Eukaryota</taxon>
        <taxon>Fungi</taxon>
        <taxon>Dikarya</taxon>
        <taxon>Basidiomycota</taxon>
        <taxon>Agaricomycotina</taxon>
        <taxon>Agaricomycetes</taxon>
        <taxon>Polyporales</taxon>
        <taxon>Polyporaceae</taxon>
        <taxon>Trametes</taxon>
    </lineage>
</organism>
<dbReference type="EMBL" id="MNAD01001676">
    <property type="protein sequence ID" value="OJT02322.1"/>
    <property type="molecule type" value="Genomic_DNA"/>
</dbReference>
<keyword evidence="3" id="KW-1185">Reference proteome</keyword>
<dbReference type="SUPFAM" id="SSF109604">
    <property type="entry name" value="HD-domain/PDEase-like"/>
    <property type="match status" value="1"/>
</dbReference>
<comment type="caution">
    <text evidence="2">The sequence shown here is derived from an EMBL/GenBank/DDBJ whole genome shotgun (WGS) entry which is preliminary data.</text>
</comment>
<sequence length="578" mass="64237">MHLKDSQPSLGITQRDVQCVTIAGLCHDLGHGPWSHVWDSMFIPSILPEKKWCHEDASNMMFDALLVENELDLSPDDAAFVKALIMGDPSMCTKEEKPYLFQIVANKRNGLDVDKFDYIARDSQAIDQKSNLSLTRLIYSSRVIDNEICYDIKDANQIFELCHTRMSLHKRIYTHKTAKAIEYMIVDGLTKAEPVMHIAKRLENPKEYLYLTDHIMTEIEASKDPRLAEAQAIFHRIRVRDLYKSVDFKVFPWHCKKSLADTFTPESVVNAFKNLYKQRGALKHVSSDISELEHVEEYANELSPDHVIIEITARHHGMGNLNPLGFVKFYSKHNPNKGVEANPDDVSVTLPGAFGEIMLRVYTREPRFFGLVQLGFREVLRDFKIPPAPPSRAATEELEDATIDLPLELGPDPLDMLTPPAESPSASAAAPAASLGTRLGKKQLYRAASATLAGLGAPKPRGRVAMGRSKSAMLDRTTSGRVLDVGENVFTKVPPTYGSTSPTRRAKGLKREREREEERLRTEEASAAASGAGGVSGDASGSVKELDLDLELELELEMGGEDAGGSRGEVRGRKRSKV</sequence>
<gene>
    <name evidence="2" type="ORF">TRAPUB_7162</name>
</gene>
<keyword evidence="2" id="KW-0378">Hydrolase</keyword>
<accession>A0A1M2V402</accession>
<feature type="region of interest" description="Disordered" evidence="1">
    <location>
        <begin position="456"/>
        <end position="479"/>
    </location>
</feature>
<evidence type="ECO:0000313" key="2">
    <source>
        <dbReference type="EMBL" id="OJT02322.1"/>
    </source>
</evidence>
<name>A0A1M2V402_TRAPU</name>
<dbReference type="Proteomes" id="UP000184267">
    <property type="component" value="Unassembled WGS sequence"/>
</dbReference>
<dbReference type="InterPro" id="IPR003607">
    <property type="entry name" value="HD/PDEase_dom"/>
</dbReference>
<dbReference type="OMA" id="ANPHIRI"/>
<dbReference type="Gene3D" id="1.10.3210.10">
    <property type="entry name" value="Hypothetical protein af1432"/>
    <property type="match status" value="1"/>
</dbReference>